<dbReference type="SUPFAM" id="SSF51294">
    <property type="entry name" value="Hedgehog/intein (Hint) domain"/>
    <property type="match status" value="1"/>
</dbReference>
<dbReference type="RefSeq" id="WP_113288749.1">
    <property type="nucleotide sequence ID" value="NZ_QNTQ01000006.1"/>
</dbReference>
<name>A0A365U9T0_9RHOB</name>
<dbReference type="EMBL" id="QNTQ01000006">
    <property type="protein sequence ID" value="RBI85491.1"/>
    <property type="molecule type" value="Genomic_DNA"/>
</dbReference>
<evidence type="ECO:0000313" key="2">
    <source>
        <dbReference type="EMBL" id="RBI85491.1"/>
    </source>
</evidence>
<comment type="caution">
    <text evidence="2">The sequence shown here is derived from an EMBL/GenBank/DDBJ whole genome shotgun (WGS) entry which is preliminary data.</text>
</comment>
<dbReference type="GO" id="GO:0016539">
    <property type="term" value="P:intein-mediated protein splicing"/>
    <property type="evidence" value="ECO:0007669"/>
    <property type="project" value="InterPro"/>
</dbReference>
<sequence length="325" mass="34464">MGYNISETTGAVGGGTAGLDTWTFTVDFSTGGATTVSGDFDEVPIGGGPPSEADGGYSFGALNTNAFGSLNTDTTTGEFTFTIDKQAFFASGSDQTIEFTVTGTDSDGSDTDTVFINLLLCVARGTRIATPEGAVPVETLEVGDSVTTLNDQVRQIRWIGRRRLGPAELAAHPNLRPVRIGRGAFGPDLPERDLRVSPQHRVLVCGWRAELLFGEAEVLVPARALAGDGAIRIDHACREAEYFHLLFDAHEIILTEGLPTESFHPGRHALAAMDPGARDELIHLFPEFGTAAGLPETARPALRPWEGRLVASGAERRSNSAGARA</sequence>
<dbReference type="AlphaFoldDB" id="A0A365U9T0"/>
<reference evidence="2 3" key="1">
    <citation type="submission" date="2018-07" db="EMBL/GenBank/DDBJ databases">
        <title>Rhodosalinus sp. strain E84T genomic sequence and assembly.</title>
        <authorList>
            <person name="Liu Z.-W."/>
            <person name="Lu D.-C."/>
        </authorList>
    </citation>
    <scope>NUCLEOTIDE SEQUENCE [LARGE SCALE GENOMIC DNA]</scope>
    <source>
        <strain evidence="2 3">E84</strain>
    </source>
</reference>
<evidence type="ECO:0000259" key="1">
    <source>
        <dbReference type="Pfam" id="PF13403"/>
    </source>
</evidence>
<dbReference type="InterPro" id="IPR006141">
    <property type="entry name" value="Intein_N"/>
</dbReference>
<accession>A0A365U9T0</accession>
<dbReference type="InterPro" id="IPR036844">
    <property type="entry name" value="Hint_dom_sf"/>
</dbReference>
<evidence type="ECO:0000313" key="3">
    <source>
        <dbReference type="Proteomes" id="UP000253370"/>
    </source>
</evidence>
<keyword evidence="3" id="KW-1185">Reference proteome</keyword>
<dbReference type="Proteomes" id="UP000253370">
    <property type="component" value="Unassembled WGS sequence"/>
</dbReference>
<dbReference type="InterPro" id="IPR028992">
    <property type="entry name" value="Hedgehog/Intein_dom"/>
</dbReference>
<dbReference type="PROSITE" id="PS50817">
    <property type="entry name" value="INTEIN_N_TER"/>
    <property type="match status" value="1"/>
</dbReference>
<feature type="domain" description="Hedgehog/Intein (Hint)" evidence="1">
    <location>
        <begin position="121"/>
        <end position="266"/>
    </location>
</feature>
<dbReference type="Gene3D" id="2.170.16.10">
    <property type="entry name" value="Hedgehog/Intein (Hint) domain"/>
    <property type="match status" value="1"/>
</dbReference>
<proteinExistence type="predicted"/>
<gene>
    <name evidence="2" type="ORF">DRV85_07040</name>
</gene>
<dbReference type="OrthoDB" id="6305173at2"/>
<dbReference type="Pfam" id="PF13403">
    <property type="entry name" value="Hint_2"/>
    <property type="match status" value="1"/>
</dbReference>
<organism evidence="2 3">
    <name type="scientific">Rhodosalinus halophilus</name>
    <dbReference type="NCBI Taxonomy" id="2259333"/>
    <lineage>
        <taxon>Bacteria</taxon>
        <taxon>Pseudomonadati</taxon>
        <taxon>Pseudomonadota</taxon>
        <taxon>Alphaproteobacteria</taxon>
        <taxon>Rhodobacterales</taxon>
        <taxon>Paracoccaceae</taxon>
        <taxon>Rhodosalinus</taxon>
    </lineage>
</organism>
<protein>
    <recommendedName>
        <fullName evidence="1">Hedgehog/Intein (Hint) domain-containing protein</fullName>
    </recommendedName>
</protein>